<comment type="similarity">
    <text evidence="1 12">Belongs to the FliP/MopC/SpaP family.</text>
</comment>
<feature type="transmembrane region" description="Helical" evidence="12">
    <location>
        <begin position="198"/>
        <end position="216"/>
    </location>
</feature>
<evidence type="ECO:0000256" key="9">
    <source>
        <dbReference type="ARBA" id="ARBA00023136"/>
    </source>
</evidence>
<dbReference type="PRINTS" id="PR00951">
    <property type="entry name" value="FLGBIOSNFLIP"/>
</dbReference>
<comment type="function">
    <text evidence="12">Plays a role in the flagellum-specific transport system.</text>
</comment>
<organism evidence="13 14">
    <name type="scientific">Caproicibacter fermentans</name>
    <dbReference type="NCBI Taxonomy" id="2576756"/>
    <lineage>
        <taxon>Bacteria</taxon>
        <taxon>Bacillati</taxon>
        <taxon>Bacillota</taxon>
        <taxon>Clostridia</taxon>
        <taxon>Eubacteriales</taxon>
        <taxon>Acutalibacteraceae</taxon>
        <taxon>Caproicibacter</taxon>
    </lineage>
</organism>
<evidence type="ECO:0000256" key="5">
    <source>
        <dbReference type="ARBA" id="ARBA00022692"/>
    </source>
</evidence>
<keyword evidence="3 12" id="KW-0813">Transport</keyword>
<dbReference type="PANTHER" id="PTHR30587">
    <property type="entry name" value="FLAGELLAR BIOSYNTHETIC PROTEIN FLIP"/>
    <property type="match status" value="1"/>
</dbReference>
<keyword evidence="5 12" id="KW-0812">Transmembrane</keyword>
<gene>
    <name evidence="12 13" type="primary">fliP</name>
    <name evidence="13" type="ORF">CAFE_04140</name>
</gene>
<evidence type="ECO:0000313" key="14">
    <source>
        <dbReference type="Proteomes" id="UP000469440"/>
    </source>
</evidence>
<dbReference type="Proteomes" id="UP000469440">
    <property type="component" value="Unassembled WGS sequence"/>
</dbReference>
<dbReference type="InterPro" id="IPR005838">
    <property type="entry name" value="T3SS_IM_P"/>
</dbReference>
<evidence type="ECO:0000256" key="12">
    <source>
        <dbReference type="RuleBase" id="RU362069"/>
    </source>
</evidence>
<dbReference type="AlphaFoldDB" id="A0A6N8HVP2"/>
<evidence type="ECO:0000256" key="11">
    <source>
        <dbReference type="ARBA" id="ARBA00023225"/>
    </source>
</evidence>
<keyword evidence="13" id="KW-0282">Flagellum</keyword>
<feature type="transmembrane region" description="Helical" evidence="12">
    <location>
        <begin position="67"/>
        <end position="90"/>
    </location>
</feature>
<feature type="transmembrane region" description="Helical" evidence="12">
    <location>
        <begin position="223"/>
        <end position="245"/>
    </location>
</feature>
<dbReference type="GO" id="GO:0005886">
    <property type="term" value="C:plasma membrane"/>
    <property type="evidence" value="ECO:0007669"/>
    <property type="project" value="UniProtKB-SubCell"/>
</dbReference>
<evidence type="ECO:0000256" key="7">
    <source>
        <dbReference type="ARBA" id="ARBA00022927"/>
    </source>
</evidence>
<name>A0A6N8HVP2_9FIRM</name>
<reference evidence="13 14" key="1">
    <citation type="submission" date="2019-09" db="EMBL/GenBank/DDBJ databases">
        <title>Genome sequence of Clostridium sp. EA1.</title>
        <authorList>
            <person name="Poehlein A."/>
            <person name="Bengelsdorf F.R."/>
            <person name="Daniel R."/>
        </authorList>
    </citation>
    <scope>NUCLEOTIDE SEQUENCE [LARGE SCALE GENOMIC DNA]</scope>
    <source>
        <strain evidence="13 14">EA1</strain>
    </source>
</reference>
<evidence type="ECO:0000256" key="8">
    <source>
        <dbReference type="ARBA" id="ARBA00022989"/>
    </source>
</evidence>
<dbReference type="PRINTS" id="PR01302">
    <property type="entry name" value="TYPE3IMPPROT"/>
</dbReference>
<accession>A0A6N8HVP2</accession>
<feature type="transmembrane region" description="Helical" evidence="12">
    <location>
        <begin position="102"/>
        <end position="121"/>
    </location>
</feature>
<proteinExistence type="inferred from homology"/>
<evidence type="ECO:0000313" key="13">
    <source>
        <dbReference type="EMBL" id="MVB09749.1"/>
    </source>
</evidence>
<dbReference type="PROSITE" id="PS01061">
    <property type="entry name" value="FLIP_2"/>
    <property type="match status" value="1"/>
</dbReference>
<evidence type="ECO:0000256" key="1">
    <source>
        <dbReference type="ARBA" id="ARBA00006257"/>
    </source>
</evidence>
<sequence>MENTKTTDTKNKNGTKRRIVKKALLFSGVFFMTALFLPMRASAAAVDVNINGNGTSSLQIIEMLTILALLPSILIMTTCFTRIVIVLSFLRNAMGLQQTPPNQVLIGISLFLTLFIMSPVVSKINTDAYQPFKEEKITQEEFLQKASEPLKEFMLKNTKKEDLNLFINLSKQDSSTPVEKMPITLVIPAFMTSELKRAFIIGFLLYIPFLIIDMIVSSTLMSMGMIMLPPATVSLPFKLLLFVLVDGWDLLFKTLASGFHL</sequence>
<dbReference type="GO" id="GO:0044781">
    <property type="term" value="P:bacterial-type flagellum organization"/>
    <property type="evidence" value="ECO:0007669"/>
    <property type="project" value="UniProtKB-UniRule"/>
</dbReference>
<dbReference type="EMBL" id="VWXL01000014">
    <property type="protein sequence ID" value="MVB09749.1"/>
    <property type="molecule type" value="Genomic_DNA"/>
</dbReference>
<keyword evidence="13" id="KW-0969">Cilium</keyword>
<keyword evidence="8 12" id="KW-1133">Transmembrane helix</keyword>
<dbReference type="GO" id="GO:0009306">
    <property type="term" value="P:protein secretion"/>
    <property type="evidence" value="ECO:0007669"/>
    <property type="project" value="UniProtKB-UniRule"/>
</dbReference>
<comment type="caution">
    <text evidence="13">The sequence shown here is derived from an EMBL/GenBank/DDBJ whole genome shotgun (WGS) entry which is preliminary data.</text>
</comment>
<evidence type="ECO:0000256" key="3">
    <source>
        <dbReference type="ARBA" id="ARBA00022448"/>
    </source>
</evidence>
<keyword evidence="10" id="KW-0975">Bacterial flagellum</keyword>
<protein>
    <recommendedName>
        <fullName evidence="2 12">Flagellar biosynthetic protein FliP</fullName>
    </recommendedName>
</protein>
<keyword evidence="9 12" id="KW-0472">Membrane</keyword>
<keyword evidence="7 12" id="KW-0653">Protein transport</keyword>
<dbReference type="InterPro" id="IPR005837">
    <property type="entry name" value="FliP"/>
</dbReference>
<keyword evidence="11 12" id="KW-1006">Bacterial flagellum protein export</keyword>
<dbReference type="GO" id="GO:0009425">
    <property type="term" value="C:bacterial-type flagellum basal body"/>
    <property type="evidence" value="ECO:0007669"/>
    <property type="project" value="UniProtKB-SubCell"/>
</dbReference>
<evidence type="ECO:0000256" key="10">
    <source>
        <dbReference type="ARBA" id="ARBA00023143"/>
    </source>
</evidence>
<keyword evidence="4 12" id="KW-1003">Cell membrane</keyword>
<dbReference type="NCBIfam" id="NF009438">
    <property type="entry name" value="PRK12797.1"/>
    <property type="match status" value="1"/>
</dbReference>
<dbReference type="NCBIfam" id="TIGR01103">
    <property type="entry name" value="fliP"/>
    <property type="match status" value="1"/>
</dbReference>
<evidence type="ECO:0000256" key="6">
    <source>
        <dbReference type="ARBA" id="ARBA00022795"/>
    </source>
</evidence>
<keyword evidence="13" id="KW-0966">Cell projection</keyword>
<comment type="subcellular location">
    <subcellularLocation>
        <location evidence="12">Cell membrane</location>
        <topology evidence="12">Multi-pass membrane protein</topology>
    </subcellularLocation>
    <subcellularLocation>
        <location evidence="12">Bacterial flagellum basal body</location>
    </subcellularLocation>
</comment>
<dbReference type="Pfam" id="PF00813">
    <property type="entry name" value="FliP"/>
    <property type="match status" value="1"/>
</dbReference>
<evidence type="ECO:0000256" key="4">
    <source>
        <dbReference type="ARBA" id="ARBA00022475"/>
    </source>
</evidence>
<dbReference type="PANTHER" id="PTHR30587:SF0">
    <property type="entry name" value="FLAGELLAR BIOSYNTHETIC PROTEIN FLIP"/>
    <property type="match status" value="1"/>
</dbReference>
<keyword evidence="6 12" id="KW-1005">Bacterial flagellum biogenesis</keyword>
<evidence type="ECO:0000256" key="2">
    <source>
        <dbReference type="ARBA" id="ARBA00021714"/>
    </source>
</evidence>
<keyword evidence="14" id="KW-1185">Reference proteome</keyword>